<dbReference type="EMBL" id="WQNF01000003">
    <property type="protein sequence ID" value="MVT64635.1"/>
    <property type="molecule type" value="Genomic_DNA"/>
</dbReference>
<comment type="caution">
    <text evidence="2">The sequence shown here is derived from an EMBL/GenBank/DDBJ whole genome shotgun (WGS) entry which is preliminary data.</text>
</comment>
<evidence type="ECO:0000256" key="1">
    <source>
        <dbReference type="SAM" id="Phobius"/>
    </source>
</evidence>
<gene>
    <name evidence="2" type="ORF">GPL21_05840</name>
</gene>
<name>A0A844SGF6_9BRAD</name>
<keyword evidence="1" id="KW-0472">Membrane</keyword>
<keyword evidence="1" id="KW-0812">Transmembrane</keyword>
<dbReference type="AlphaFoldDB" id="A0A844SGF6"/>
<protein>
    <submittedName>
        <fullName evidence="2">Uncharacterized protein</fullName>
    </submittedName>
</protein>
<sequence length="113" mass="12386">MPMPLRHPAEKRLRKEDSILYLHVLFLCSGAIAILSTAMVARATDSERCQELGNRLSAIEVSLALFSAADDNCTSLATERGADPSLKDNAGKRAVDLTTVSLLREQFKAPCRR</sequence>
<organism evidence="2 3">
    <name type="scientific">Bradyrhizobium pachyrhizi</name>
    <dbReference type="NCBI Taxonomy" id="280333"/>
    <lineage>
        <taxon>Bacteria</taxon>
        <taxon>Pseudomonadati</taxon>
        <taxon>Pseudomonadota</taxon>
        <taxon>Alphaproteobacteria</taxon>
        <taxon>Hyphomicrobiales</taxon>
        <taxon>Nitrobacteraceae</taxon>
        <taxon>Bradyrhizobium</taxon>
    </lineage>
</organism>
<dbReference type="Proteomes" id="UP000436468">
    <property type="component" value="Unassembled WGS sequence"/>
</dbReference>
<accession>A0A844SGF6</accession>
<evidence type="ECO:0000313" key="2">
    <source>
        <dbReference type="EMBL" id="MVT64635.1"/>
    </source>
</evidence>
<keyword evidence="3" id="KW-1185">Reference proteome</keyword>
<reference evidence="2 3" key="1">
    <citation type="submission" date="2019-12" db="EMBL/GenBank/DDBJ databases">
        <title>Draft genome sequences Bradyrhizobium cajani AMBPC1010, Bradyrhizobium pachyrhizi AMBPC1040 and Bradyrhizobium yuanmingense ALSPC3051, three plant growth promoting strains isolated from nodules of Cajanus cajan L. in Dominican Republic.</title>
        <authorList>
            <person name="Flores-Felix J.D."/>
            <person name="Araujo J."/>
            <person name="Diaz-Alcantara C."/>
            <person name="Gonzalez-Andres F."/>
            <person name="Velazquez E."/>
        </authorList>
    </citation>
    <scope>NUCLEOTIDE SEQUENCE [LARGE SCALE GENOMIC DNA]</scope>
    <source>
        <strain evidence="2 3">1040</strain>
    </source>
</reference>
<dbReference type="RefSeq" id="WP_157341696.1">
    <property type="nucleotide sequence ID" value="NZ_WQNF01000003.1"/>
</dbReference>
<evidence type="ECO:0000313" key="3">
    <source>
        <dbReference type="Proteomes" id="UP000436468"/>
    </source>
</evidence>
<feature type="transmembrane region" description="Helical" evidence="1">
    <location>
        <begin position="20"/>
        <end position="41"/>
    </location>
</feature>
<proteinExistence type="predicted"/>
<keyword evidence="1" id="KW-1133">Transmembrane helix</keyword>